<gene>
    <name evidence="2" type="ORF">TELCIR_23005</name>
</gene>
<keyword evidence="3" id="KW-1185">Reference proteome</keyword>
<dbReference type="Proteomes" id="UP000230423">
    <property type="component" value="Unassembled WGS sequence"/>
</dbReference>
<feature type="region of interest" description="Disordered" evidence="1">
    <location>
        <begin position="48"/>
        <end position="98"/>
    </location>
</feature>
<evidence type="ECO:0000313" key="2">
    <source>
        <dbReference type="EMBL" id="PIO55607.1"/>
    </source>
</evidence>
<dbReference type="EMBL" id="KZ385086">
    <property type="protein sequence ID" value="PIO55607.1"/>
    <property type="molecule type" value="Genomic_DNA"/>
</dbReference>
<sequence length="126" mass="13355">MRLKHSKVAIPSPANSKFDIVAYIKIRVSGYASMPVSPFPHFTVAGGAAAHRASGPDVRSQASGGSGEGSGSGSDHKRHRNVVIPAAPSTSAIPPRLDELPSDLAASRQSFRMAMNHPYEFFVDNL</sequence>
<reference evidence="2 3" key="1">
    <citation type="submission" date="2015-09" db="EMBL/GenBank/DDBJ databases">
        <title>Draft genome of the parasitic nematode Teladorsagia circumcincta isolate WARC Sus (inbred).</title>
        <authorList>
            <person name="Mitreva M."/>
        </authorList>
    </citation>
    <scope>NUCLEOTIDE SEQUENCE [LARGE SCALE GENOMIC DNA]</scope>
    <source>
        <strain evidence="2 3">S</strain>
    </source>
</reference>
<feature type="compositionally biased region" description="Low complexity" evidence="1">
    <location>
        <begin position="84"/>
        <end position="95"/>
    </location>
</feature>
<dbReference type="OrthoDB" id="5812430at2759"/>
<accession>A0A2G9TCB0</accession>
<proteinExistence type="predicted"/>
<name>A0A2G9TCB0_TELCI</name>
<organism evidence="2 3">
    <name type="scientific">Teladorsagia circumcincta</name>
    <name type="common">Brown stomach worm</name>
    <name type="synonym">Ostertagia circumcincta</name>
    <dbReference type="NCBI Taxonomy" id="45464"/>
    <lineage>
        <taxon>Eukaryota</taxon>
        <taxon>Metazoa</taxon>
        <taxon>Ecdysozoa</taxon>
        <taxon>Nematoda</taxon>
        <taxon>Chromadorea</taxon>
        <taxon>Rhabditida</taxon>
        <taxon>Rhabditina</taxon>
        <taxon>Rhabditomorpha</taxon>
        <taxon>Strongyloidea</taxon>
        <taxon>Trichostrongylidae</taxon>
        <taxon>Teladorsagia</taxon>
    </lineage>
</organism>
<evidence type="ECO:0000256" key="1">
    <source>
        <dbReference type="SAM" id="MobiDB-lite"/>
    </source>
</evidence>
<evidence type="ECO:0000313" key="3">
    <source>
        <dbReference type="Proteomes" id="UP000230423"/>
    </source>
</evidence>
<protein>
    <submittedName>
        <fullName evidence="2">Uncharacterized protein</fullName>
    </submittedName>
</protein>
<dbReference type="AlphaFoldDB" id="A0A2G9TCB0"/>